<dbReference type="KEGG" id="bkw:BkAM31D_01120"/>
<evidence type="ECO:0000313" key="3">
    <source>
        <dbReference type="EMBL" id="ARK28579.1"/>
    </source>
</evidence>
<feature type="domain" description="AB hydrolase-1" evidence="2">
    <location>
        <begin position="27"/>
        <end position="269"/>
    </location>
</feature>
<sequence length="283" mass="32768">MTKVEFIKIETNGVRIHMAVSGPTKGPLIILLHGFPEFWYGFRKQIEPLVKAGYRVVVPDQRGYNFSEKPEKIENYTLDQLARDVIGIIQFFKREKACIIGHDWGGLVAWHLASYHGQYVDKLIVINSPHPLVMMKCYVPIQWVRSLYILFFQMPNVPEQLLKARKYALLANVLKRTSKEGTFSHDELENYKESWSNSRAISSMINWYRALRKDLRLISESPKVQVPVQILWGQKDVFLAKGLAKRSLQYCTDGSLVLISATHWVQHEQPLIVNQLILEFLKS</sequence>
<protein>
    <submittedName>
        <fullName evidence="3">Soluble epoxide hydrolase</fullName>
        <ecNumber evidence="3">3.3.2.10</ecNumber>
    </submittedName>
</protein>
<dbReference type="PANTHER" id="PTHR43329">
    <property type="entry name" value="EPOXIDE HYDROLASE"/>
    <property type="match status" value="1"/>
</dbReference>
<dbReference type="Gene3D" id="3.40.50.1820">
    <property type="entry name" value="alpha/beta hydrolase"/>
    <property type="match status" value="1"/>
</dbReference>
<accession>A0A1Y9THD5</accession>
<dbReference type="Proteomes" id="UP000193006">
    <property type="component" value="Chromosome"/>
</dbReference>
<reference evidence="3 4" key="1">
    <citation type="submission" date="2017-04" db="EMBL/GenBank/DDBJ databases">
        <title>Bacillus krulwichiae AM31D Genome sequencing and assembly.</title>
        <authorList>
            <person name="Krulwich T.A."/>
            <person name="Anastor L."/>
            <person name="Ehrlich R."/>
            <person name="Ehrlich G.D."/>
            <person name="Janto B."/>
        </authorList>
    </citation>
    <scope>NUCLEOTIDE SEQUENCE [LARGE SCALE GENOMIC DNA]</scope>
    <source>
        <strain evidence="3 4">AM31D</strain>
    </source>
</reference>
<dbReference type="InterPro" id="IPR000073">
    <property type="entry name" value="AB_hydrolase_1"/>
</dbReference>
<name>A0A1Y9THD5_9BACI</name>
<evidence type="ECO:0000313" key="4">
    <source>
        <dbReference type="Proteomes" id="UP000193006"/>
    </source>
</evidence>
<dbReference type="EMBL" id="CP020814">
    <property type="protein sequence ID" value="ARK28579.1"/>
    <property type="molecule type" value="Genomic_DNA"/>
</dbReference>
<dbReference type="SUPFAM" id="SSF53474">
    <property type="entry name" value="alpha/beta-Hydrolases"/>
    <property type="match status" value="1"/>
</dbReference>
<evidence type="ECO:0000259" key="2">
    <source>
        <dbReference type="Pfam" id="PF00561"/>
    </source>
</evidence>
<keyword evidence="1 3" id="KW-0378">Hydrolase</keyword>
<dbReference type="STRING" id="199441.BkAM31D_01120"/>
<dbReference type="InterPro" id="IPR000639">
    <property type="entry name" value="Epox_hydrolase-like"/>
</dbReference>
<dbReference type="PRINTS" id="PR00111">
    <property type="entry name" value="ABHYDROLASE"/>
</dbReference>
<keyword evidence="4" id="KW-1185">Reference proteome</keyword>
<dbReference type="AlphaFoldDB" id="A0A1Y9THD5"/>
<dbReference type="EC" id="3.3.2.10" evidence="3"/>
<dbReference type="InterPro" id="IPR029058">
    <property type="entry name" value="AB_hydrolase_fold"/>
</dbReference>
<dbReference type="RefSeq" id="WP_066159333.1">
    <property type="nucleotide sequence ID" value="NZ_CP020814.1"/>
</dbReference>
<dbReference type="Pfam" id="PF00561">
    <property type="entry name" value="Abhydrolase_1"/>
    <property type="match status" value="1"/>
</dbReference>
<evidence type="ECO:0000256" key="1">
    <source>
        <dbReference type="ARBA" id="ARBA00022801"/>
    </source>
</evidence>
<organism evidence="3 4">
    <name type="scientific">Halalkalibacter krulwichiae</name>
    <dbReference type="NCBI Taxonomy" id="199441"/>
    <lineage>
        <taxon>Bacteria</taxon>
        <taxon>Bacillati</taxon>
        <taxon>Bacillota</taxon>
        <taxon>Bacilli</taxon>
        <taxon>Bacillales</taxon>
        <taxon>Bacillaceae</taxon>
        <taxon>Halalkalibacter</taxon>
    </lineage>
</organism>
<proteinExistence type="predicted"/>
<dbReference type="PRINTS" id="PR00412">
    <property type="entry name" value="EPOXHYDRLASE"/>
</dbReference>
<gene>
    <name evidence="3" type="ORF">BkAM31D_01120</name>
</gene>
<dbReference type="GO" id="GO:0004301">
    <property type="term" value="F:epoxide hydrolase activity"/>
    <property type="evidence" value="ECO:0007669"/>
    <property type="project" value="UniProtKB-EC"/>
</dbReference>